<sequence>MEFDTNSTRKTRNIVVKPGPEGQHHGTAALLARYLVLGDNMWFGSSPDLKPTENLGEIANVWRI</sequence>
<dbReference type="Proteomes" id="UP000887565">
    <property type="component" value="Unplaced"/>
</dbReference>
<keyword evidence="2" id="KW-1185">Reference proteome</keyword>
<organism evidence="2 3">
    <name type="scientific">Romanomermis culicivorax</name>
    <name type="common">Nematode worm</name>
    <dbReference type="NCBI Taxonomy" id="13658"/>
    <lineage>
        <taxon>Eukaryota</taxon>
        <taxon>Metazoa</taxon>
        <taxon>Ecdysozoa</taxon>
        <taxon>Nematoda</taxon>
        <taxon>Enoplea</taxon>
        <taxon>Dorylaimia</taxon>
        <taxon>Mermithida</taxon>
        <taxon>Mermithoidea</taxon>
        <taxon>Mermithidae</taxon>
        <taxon>Romanomermis</taxon>
    </lineage>
</organism>
<dbReference type="WBParaSite" id="nRc.2.0.1.t15155-RA">
    <property type="protein sequence ID" value="nRc.2.0.1.t15155-RA"/>
    <property type="gene ID" value="nRc.2.0.1.g15155"/>
</dbReference>
<protein>
    <submittedName>
        <fullName evidence="3">Uncharacterized protein</fullName>
    </submittedName>
</protein>
<reference evidence="3" key="1">
    <citation type="submission" date="2022-11" db="UniProtKB">
        <authorList>
            <consortium name="WormBaseParasite"/>
        </authorList>
    </citation>
    <scope>IDENTIFICATION</scope>
</reference>
<feature type="region of interest" description="Disordered" evidence="1">
    <location>
        <begin position="1"/>
        <end position="24"/>
    </location>
</feature>
<proteinExistence type="predicted"/>
<evidence type="ECO:0000313" key="2">
    <source>
        <dbReference type="Proteomes" id="UP000887565"/>
    </source>
</evidence>
<name>A0A915IMW8_ROMCU</name>
<evidence type="ECO:0000256" key="1">
    <source>
        <dbReference type="SAM" id="MobiDB-lite"/>
    </source>
</evidence>
<accession>A0A915IMW8</accession>
<dbReference type="AlphaFoldDB" id="A0A915IMW8"/>
<evidence type="ECO:0000313" key="3">
    <source>
        <dbReference type="WBParaSite" id="nRc.2.0.1.t15155-RA"/>
    </source>
</evidence>